<feature type="domain" description="Retrotransposon gag" evidence="1">
    <location>
        <begin position="47"/>
        <end position="137"/>
    </location>
</feature>
<reference evidence="2 3" key="1">
    <citation type="submission" date="2019-08" db="EMBL/GenBank/DDBJ databases">
        <title>Whole genome of Aphis craccivora.</title>
        <authorList>
            <person name="Voronova N.V."/>
            <person name="Shulinski R.S."/>
            <person name="Bandarenka Y.V."/>
            <person name="Zhorov D.G."/>
            <person name="Warner D."/>
        </authorList>
    </citation>
    <scope>NUCLEOTIDE SEQUENCE [LARGE SCALE GENOMIC DNA]</scope>
    <source>
        <strain evidence="2">180601</strain>
        <tissue evidence="2">Whole Body</tissue>
    </source>
</reference>
<dbReference type="OrthoDB" id="6599810at2759"/>
<dbReference type="Proteomes" id="UP000478052">
    <property type="component" value="Unassembled WGS sequence"/>
</dbReference>
<dbReference type="AlphaFoldDB" id="A0A6G0WFU9"/>
<accession>A0A6G0WFU9</accession>
<gene>
    <name evidence="2" type="ORF">FWK35_00025886</name>
</gene>
<dbReference type="PANTHER" id="PTHR33223">
    <property type="entry name" value="CCHC-TYPE DOMAIN-CONTAINING PROTEIN"/>
    <property type="match status" value="1"/>
</dbReference>
<comment type="caution">
    <text evidence="2">The sequence shown here is derived from an EMBL/GenBank/DDBJ whole genome shotgun (WGS) entry which is preliminary data.</text>
</comment>
<dbReference type="PANTHER" id="PTHR33223:SF6">
    <property type="entry name" value="CCHC-TYPE DOMAIN-CONTAINING PROTEIN"/>
    <property type="match status" value="1"/>
</dbReference>
<keyword evidence="3" id="KW-1185">Reference proteome</keyword>
<dbReference type="EMBL" id="VUJU01008807">
    <property type="protein sequence ID" value="KAF0725685.1"/>
    <property type="molecule type" value="Genomic_DNA"/>
</dbReference>
<proteinExistence type="predicted"/>
<sequence>MSFNQLMHKPDIFSGKENEDIDKFIKKFELISVVNEWDDKNKLIILQLCLKDSAEEFVEQLKIKNENITWNEVKNELITEFTIVGNKHLLRAKLQNLKLMKGETYKEFIINITGICYKINKNMTEEEICEYILKGLPKETFQLIRLTDNTSIASIKKNFRET</sequence>
<evidence type="ECO:0000259" key="1">
    <source>
        <dbReference type="Pfam" id="PF03732"/>
    </source>
</evidence>
<evidence type="ECO:0000313" key="2">
    <source>
        <dbReference type="EMBL" id="KAF0725685.1"/>
    </source>
</evidence>
<dbReference type="Pfam" id="PF03732">
    <property type="entry name" value="Retrotrans_gag"/>
    <property type="match status" value="1"/>
</dbReference>
<evidence type="ECO:0000313" key="3">
    <source>
        <dbReference type="Proteomes" id="UP000478052"/>
    </source>
</evidence>
<name>A0A6G0WFU9_APHCR</name>
<protein>
    <submittedName>
        <fullName evidence="2">GATA zinc finger domain-containing protein 14-like</fullName>
    </submittedName>
</protein>
<dbReference type="InterPro" id="IPR005162">
    <property type="entry name" value="Retrotrans_gag_dom"/>
</dbReference>
<organism evidence="2 3">
    <name type="scientific">Aphis craccivora</name>
    <name type="common">Cowpea aphid</name>
    <dbReference type="NCBI Taxonomy" id="307492"/>
    <lineage>
        <taxon>Eukaryota</taxon>
        <taxon>Metazoa</taxon>
        <taxon>Ecdysozoa</taxon>
        <taxon>Arthropoda</taxon>
        <taxon>Hexapoda</taxon>
        <taxon>Insecta</taxon>
        <taxon>Pterygota</taxon>
        <taxon>Neoptera</taxon>
        <taxon>Paraneoptera</taxon>
        <taxon>Hemiptera</taxon>
        <taxon>Sternorrhyncha</taxon>
        <taxon>Aphidomorpha</taxon>
        <taxon>Aphidoidea</taxon>
        <taxon>Aphididae</taxon>
        <taxon>Aphidini</taxon>
        <taxon>Aphis</taxon>
        <taxon>Aphis</taxon>
    </lineage>
</organism>